<reference evidence="2 3" key="1">
    <citation type="journal article" date="2013" name="Genome Biol.">
        <title>The genome sequence of the most widely cultivated cacao type and its use to identify candidate genes regulating pod color.</title>
        <authorList>
            <person name="Motamayor J.C."/>
            <person name="Mockaitis K."/>
            <person name="Schmutz J."/>
            <person name="Haiminen N."/>
            <person name="Iii D.L."/>
            <person name="Cornejo O."/>
            <person name="Findley S.D."/>
            <person name="Zheng P."/>
            <person name="Utro F."/>
            <person name="Royaert S."/>
            <person name="Saski C."/>
            <person name="Jenkins J."/>
            <person name="Podicheti R."/>
            <person name="Zhao M."/>
            <person name="Scheffler B.E."/>
            <person name="Stack J.C."/>
            <person name="Feltus F.A."/>
            <person name="Mustiga G.M."/>
            <person name="Amores F."/>
            <person name="Phillips W."/>
            <person name="Marelli J.P."/>
            <person name="May G.D."/>
            <person name="Shapiro H."/>
            <person name="Ma J."/>
            <person name="Bustamante C.D."/>
            <person name="Schnell R.J."/>
            <person name="Main D."/>
            <person name="Gilbert D."/>
            <person name="Parida L."/>
            <person name="Kuhn D.N."/>
        </authorList>
    </citation>
    <scope>NUCLEOTIDE SEQUENCE [LARGE SCALE GENOMIC DNA]</scope>
    <source>
        <strain evidence="3">cv. Matina 1-6</strain>
    </source>
</reference>
<dbReference type="InParanoid" id="A0A061EVI0"/>
<dbReference type="HOGENOM" id="CLU_2377009_0_0_1"/>
<keyword evidence="1" id="KW-0472">Membrane</keyword>
<keyword evidence="1" id="KW-1133">Transmembrane helix</keyword>
<accession>A0A061EVI0</accession>
<keyword evidence="1" id="KW-0812">Transmembrane</keyword>
<proteinExistence type="predicted"/>
<keyword evidence="3" id="KW-1185">Reference proteome</keyword>
<feature type="transmembrane region" description="Helical" evidence="1">
    <location>
        <begin position="6"/>
        <end position="24"/>
    </location>
</feature>
<evidence type="ECO:0000313" key="3">
    <source>
        <dbReference type="Proteomes" id="UP000026915"/>
    </source>
</evidence>
<evidence type="ECO:0000256" key="1">
    <source>
        <dbReference type="SAM" id="Phobius"/>
    </source>
</evidence>
<organism evidence="2 3">
    <name type="scientific">Theobroma cacao</name>
    <name type="common">Cacao</name>
    <name type="synonym">Cocoa</name>
    <dbReference type="NCBI Taxonomy" id="3641"/>
    <lineage>
        <taxon>Eukaryota</taxon>
        <taxon>Viridiplantae</taxon>
        <taxon>Streptophyta</taxon>
        <taxon>Embryophyta</taxon>
        <taxon>Tracheophyta</taxon>
        <taxon>Spermatophyta</taxon>
        <taxon>Magnoliopsida</taxon>
        <taxon>eudicotyledons</taxon>
        <taxon>Gunneridae</taxon>
        <taxon>Pentapetalae</taxon>
        <taxon>rosids</taxon>
        <taxon>malvids</taxon>
        <taxon>Malvales</taxon>
        <taxon>Malvaceae</taxon>
        <taxon>Byttnerioideae</taxon>
        <taxon>Theobroma</taxon>
    </lineage>
</organism>
<gene>
    <name evidence="2" type="ORF">TCM_024019</name>
</gene>
<dbReference type="AlphaFoldDB" id="A0A061EVI0"/>
<dbReference type="EMBL" id="CM001883">
    <property type="protein sequence ID" value="EOY08811.1"/>
    <property type="molecule type" value="Genomic_DNA"/>
</dbReference>
<protein>
    <submittedName>
        <fullName evidence="2">Uncharacterized protein</fullName>
    </submittedName>
</protein>
<dbReference type="Gramene" id="EOY08811">
    <property type="protein sequence ID" value="EOY08811"/>
    <property type="gene ID" value="TCM_024019"/>
</dbReference>
<dbReference type="Proteomes" id="UP000026915">
    <property type="component" value="Chromosome 5"/>
</dbReference>
<sequence length="95" mass="10935">MGGKGLLPFLFNWAMPILSLLGHVHLYAYIYFSFLFSSFLFFFFSFFSFSLSLPFLSSRPAASCLSFFFVSHVLVLEVFIPLAWVSILRKQKPFG</sequence>
<name>A0A061EVI0_THECC</name>
<feature type="transmembrane region" description="Helical" evidence="1">
    <location>
        <begin position="65"/>
        <end position="88"/>
    </location>
</feature>
<evidence type="ECO:0000313" key="2">
    <source>
        <dbReference type="EMBL" id="EOY08811.1"/>
    </source>
</evidence>
<feature type="transmembrane region" description="Helical" evidence="1">
    <location>
        <begin position="31"/>
        <end position="53"/>
    </location>
</feature>